<name>A0A7W8L2Y6_9BURK</name>
<feature type="domain" description="BON" evidence="1">
    <location>
        <begin position="54"/>
        <end position="122"/>
    </location>
</feature>
<accession>A0A7W8L2Y6</accession>
<dbReference type="SMART" id="SM00749">
    <property type="entry name" value="BON"/>
    <property type="match status" value="1"/>
</dbReference>
<sequence>METSRALKIAVGLLVGSTYIHVWAQASESEALSVSKGTVTEAAGGMSATSNLKANFLLRRKVYAAIARHKEINAGNISVVVKRGAVTLDGTVADASQIGEATEIAKGVPGVTSVTNRLTVEKPFGSQ</sequence>
<evidence type="ECO:0000313" key="3">
    <source>
        <dbReference type="Proteomes" id="UP000592820"/>
    </source>
</evidence>
<evidence type="ECO:0000259" key="1">
    <source>
        <dbReference type="PROSITE" id="PS50914"/>
    </source>
</evidence>
<dbReference type="Gene3D" id="3.30.1340.30">
    <property type="match status" value="1"/>
</dbReference>
<dbReference type="InterPro" id="IPR051686">
    <property type="entry name" value="Lipoprotein_DolP"/>
</dbReference>
<dbReference type="Proteomes" id="UP000592820">
    <property type="component" value="Unassembled WGS sequence"/>
</dbReference>
<dbReference type="PROSITE" id="PS50914">
    <property type="entry name" value="BON"/>
    <property type="match status" value="1"/>
</dbReference>
<proteinExistence type="predicted"/>
<reference evidence="2 3" key="1">
    <citation type="submission" date="2020-08" db="EMBL/GenBank/DDBJ databases">
        <title>Genomic Encyclopedia of Type Strains, Phase IV (KMG-V): Genome sequencing to study the core and pangenomes of soil and plant-associated prokaryotes.</title>
        <authorList>
            <person name="Whitman W."/>
        </authorList>
    </citation>
    <scope>NUCLEOTIDE SEQUENCE [LARGE SCALE GENOMIC DNA]</scope>
    <source>
        <strain evidence="2 3">JPY162</strain>
    </source>
</reference>
<dbReference type="InterPro" id="IPR007055">
    <property type="entry name" value="BON_dom"/>
</dbReference>
<dbReference type="RefSeq" id="WP_184224954.1">
    <property type="nucleotide sequence ID" value="NZ_JACHDE010000001.1"/>
</dbReference>
<comment type="caution">
    <text evidence="2">The sequence shown here is derived from an EMBL/GenBank/DDBJ whole genome shotgun (WGS) entry which is preliminary data.</text>
</comment>
<dbReference type="InterPro" id="IPR014004">
    <property type="entry name" value="Transpt-assoc_nodulatn_dom_bac"/>
</dbReference>
<evidence type="ECO:0000313" key="2">
    <source>
        <dbReference type="EMBL" id="MBB5398019.1"/>
    </source>
</evidence>
<dbReference type="PANTHER" id="PTHR34606">
    <property type="entry name" value="BON DOMAIN-CONTAINING PROTEIN"/>
    <property type="match status" value="1"/>
</dbReference>
<dbReference type="AlphaFoldDB" id="A0A7W8L2Y6"/>
<dbReference type="EMBL" id="JACHDE010000001">
    <property type="protein sequence ID" value="MBB5398019.1"/>
    <property type="molecule type" value="Genomic_DNA"/>
</dbReference>
<organism evidence="2 3">
    <name type="scientific">Paraburkholderia youngii</name>
    <dbReference type="NCBI Taxonomy" id="2782701"/>
    <lineage>
        <taxon>Bacteria</taxon>
        <taxon>Pseudomonadati</taxon>
        <taxon>Pseudomonadota</taxon>
        <taxon>Betaproteobacteria</taxon>
        <taxon>Burkholderiales</taxon>
        <taxon>Burkholderiaceae</taxon>
        <taxon>Paraburkholderia</taxon>
    </lineage>
</organism>
<gene>
    <name evidence="2" type="ORF">HDG41_000055</name>
</gene>
<dbReference type="PANTHER" id="PTHR34606:SF15">
    <property type="entry name" value="BON DOMAIN-CONTAINING PROTEIN"/>
    <property type="match status" value="1"/>
</dbReference>
<protein>
    <submittedName>
        <fullName evidence="2">Osmotically-inducible protein OsmY</fullName>
    </submittedName>
</protein>
<dbReference type="Pfam" id="PF04972">
    <property type="entry name" value="BON"/>
    <property type="match status" value="1"/>
</dbReference>